<dbReference type="AlphaFoldDB" id="A0A1S3WI07"/>
<dbReference type="Pfam" id="PF23727">
    <property type="entry name" value="Beta-prop_FAM234A_B"/>
    <property type="match status" value="1"/>
</dbReference>
<evidence type="ECO:0000256" key="7">
    <source>
        <dbReference type="SAM" id="Phobius"/>
    </source>
</evidence>
<evidence type="ECO:0000256" key="4">
    <source>
        <dbReference type="ARBA" id="ARBA00023136"/>
    </source>
</evidence>
<evidence type="ECO:0000259" key="8">
    <source>
        <dbReference type="Pfam" id="PF23727"/>
    </source>
</evidence>
<sequence length="544" mass="58954">MEGKDLEAEIHPLKNEEGQEQKAPVGPGKEAAESLHSRLSRCRAAAFFISLFLCLLVVFVVSFIIPCPERPASQRAWSVNFSGTATLSFLATEDIDNDKIQDVLFIYTSTNDSDLSNHSCADQGFSSPCSIMAALSGANGSVLWAKPVAQDKVLADCGLLSPKSCSTCILTSLSGSMQAIKSCTGNSLWSQLSSLGSKASVLSPLLLLPDMDADGVLDLLMLSQNGQVHSSVISGRTGFQIGHQLSLGVEGVGRPLLHLTSMGAYYVLLPCRTSRSLCSWSLKEIHKQVTGREDTVFKGDALWEDTFNATVSRLLLHNSGGIHQVVRVLGARTEELLVVAAEALALLSDQEQEPRWILGSTRVLRTPIIGNYKPQAKAVAVENGTNDKDRQILLFGLDSGAILWRQAFPSLPGAPESASLLTADSHSVFFFWGLPPSTSTNQTVQAPQDAPHSLYMFHPTVPGFLLELLNVSAQVVAFRVVVLEPSRHATILLLTGPSPVSLVKYKVRDLIQHGRLVSLQKSKPDSELAIRDRFSRLRYLNTKA</sequence>
<dbReference type="RefSeq" id="XP_016045919.1">
    <property type="nucleotide sequence ID" value="XM_016190433.1"/>
</dbReference>
<comment type="subcellular location">
    <subcellularLocation>
        <location evidence="1">Membrane</location>
        <topology evidence="1">Single-pass membrane protein</topology>
    </subcellularLocation>
</comment>
<evidence type="ECO:0000313" key="12">
    <source>
        <dbReference type="RefSeq" id="XP_060028674.1"/>
    </source>
</evidence>
<evidence type="ECO:0000256" key="2">
    <source>
        <dbReference type="ARBA" id="ARBA00022692"/>
    </source>
</evidence>
<dbReference type="InterPro" id="IPR045232">
    <property type="entry name" value="FAM234"/>
</dbReference>
<evidence type="ECO:0000313" key="10">
    <source>
        <dbReference type="RefSeq" id="XP_016045917.1"/>
    </source>
</evidence>
<dbReference type="GO" id="GO:0009986">
    <property type="term" value="C:cell surface"/>
    <property type="evidence" value="ECO:0007669"/>
    <property type="project" value="TreeGrafter"/>
</dbReference>
<dbReference type="RefSeq" id="XP_016045917.1">
    <property type="nucleotide sequence ID" value="XM_016190431.1"/>
</dbReference>
<keyword evidence="2 7" id="KW-0812">Transmembrane</keyword>
<organism evidence="9 10">
    <name type="scientific">Erinaceus europaeus</name>
    <name type="common">Western European hedgehog</name>
    <dbReference type="NCBI Taxonomy" id="9365"/>
    <lineage>
        <taxon>Eukaryota</taxon>
        <taxon>Metazoa</taxon>
        <taxon>Chordata</taxon>
        <taxon>Craniata</taxon>
        <taxon>Vertebrata</taxon>
        <taxon>Euteleostomi</taxon>
        <taxon>Mammalia</taxon>
        <taxon>Eutheria</taxon>
        <taxon>Laurasiatheria</taxon>
        <taxon>Eulipotyphla</taxon>
        <taxon>Erinaceidae</taxon>
        <taxon>Erinaceinae</taxon>
        <taxon>Erinaceus</taxon>
    </lineage>
</organism>
<evidence type="ECO:0000256" key="6">
    <source>
        <dbReference type="SAM" id="MobiDB-lite"/>
    </source>
</evidence>
<dbReference type="GeneID" id="103117919"/>
<feature type="compositionally biased region" description="Basic and acidic residues" evidence="6">
    <location>
        <begin position="1"/>
        <end position="20"/>
    </location>
</feature>
<dbReference type="eggNOG" id="ENOG502R0CE">
    <property type="taxonomic scope" value="Eukaryota"/>
</dbReference>
<dbReference type="InterPro" id="IPR055409">
    <property type="entry name" value="Beta-prop_FAM234A_B"/>
</dbReference>
<feature type="domain" description="FAM234A/B beta-propeller" evidence="8">
    <location>
        <begin position="77"/>
        <end position="539"/>
    </location>
</feature>
<dbReference type="SUPFAM" id="SSF50998">
    <property type="entry name" value="Quinoprotein alcohol dehydrogenase-like"/>
    <property type="match status" value="1"/>
</dbReference>
<comment type="similarity">
    <text evidence="5">Belongs to the FAM234 family.</text>
</comment>
<evidence type="ECO:0000256" key="5">
    <source>
        <dbReference type="ARBA" id="ARBA00025791"/>
    </source>
</evidence>
<dbReference type="PANTHER" id="PTHR21419:SF7">
    <property type="entry name" value="PROTEIN FAM234A"/>
    <property type="match status" value="1"/>
</dbReference>
<gene>
    <name evidence="10 11 12" type="primary">FAM234A</name>
</gene>
<dbReference type="GO" id="GO:0016020">
    <property type="term" value="C:membrane"/>
    <property type="evidence" value="ECO:0007669"/>
    <property type="project" value="UniProtKB-SubCell"/>
</dbReference>
<evidence type="ECO:0000256" key="3">
    <source>
        <dbReference type="ARBA" id="ARBA00022989"/>
    </source>
</evidence>
<dbReference type="InterPro" id="IPR011047">
    <property type="entry name" value="Quinoprotein_ADH-like_sf"/>
</dbReference>
<protein>
    <submittedName>
        <fullName evidence="10 11">Protein FAM234A</fullName>
    </submittedName>
</protein>
<dbReference type="PANTHER" id="PTHR21419">
    <property type="match status" value="1"/>
</dbReference>
<keyword evidence="9" id="KW-1185">Reference proteome</keyword>
<evidence type="ECO:0000313" key="9">
    <source>
        <dbReference type="Proteomes" id="UP001652624"/>
    </source>
</evidence>
<dbReference type="RefSeq" id="XP_060028674.1">
    <property type="nucleotide sequence ID" value="XM_060172691.1"/>
</dbReference>
<feature type="transmembrane region" description="Helical" evidence="7">
    <location>
        <begin position="44"/>
        <end position="65"/>
    </location>
</feature>
<dbReference type="OrthoDB" id="6364780at2759"/>
<reference evidence="10 11" key="1">
    <citation type="submission" date="2025-04" db="UniProtKB">
        <authorList>
            <consortium name="RefSeq"/>
        </authorList>
    </citation>
    <scope>IDENTIFICATION</scope>
</reference>
<keyword evidence="3 7" id="KW-1133">Transmembrane helix</keyword>
<evidence type="ECO:0000313" key="11">
    <source>
        <dbReference type="RefSeq" id="XP_016045919.1"/>
    </source>
</evidence>
<dbReference type="CTD" id="83986"/>
<name>A0A1S3WI07_ERIEU</name>
<feature type="region of interest" description="Disordered" evidence="6">
    <location>
        <begin position="1"/>
        <end position="29"/>
    </location>
</feature>
<dbReference type="Proteomes" id="UP001652624">
    <property type="component" value="Chromosome 15"/>
</dbReference>
<accession>A0A1S3WI07</accession>
<keyword evidence="4 7" id="KW-0472">Membrane</keyword>
<proteinExistence type="inferred from homology"/>
<evidence type="ECO:0000256" key="1">
    <source>
        <dbReference type="ARBA" id="ARBA00004167"/>
    </source>
</evidence>